<sequence length="263" mass="31095">MEIRKYMNNWRVRLGIALIILAAILYITNFLLFRDLHDTLFYLDIDLAFIPIEALIIVLVLEWIIGEREKRNLLQKMNMVIGSFFSEVGTELLAGISEFDSKTEKIRKKLIMTDEWTKKDFLEASNRIKNYNFHVYIGENNPDSIHYLHELKVFLVKNREFMLRLLANPNLLEHDSFTDLLWAVFHLTEELENRTDLTNLPKADYQHLAGDTERAYSLLVYEWLQYMEHLMENYPYLFSLAIRTNPFNPDASVEIQDPPKGMV</sequence>
<dbReference type="RefSeq" id="WP_048081188.1">
    <property type="nucleotide sequence ID" value="NZ_JAPVER010000018.1"/>
</dbReference>
<dbReference type="Proteomes" id="UP001068021">
    <property type="component" value="Unassembled WGS sequence"/>
</dbReference>
<evidence type="ECO:0008006" key="5">
    <source>
        <dbReference type="Google" id="ProtNLM"/>
    </source>
</evidence>
<dbReference type="EMBL" id="JAPVES010000030">
    <property type="protein sequence ID" value="MCZ3372135.1"/>
    <property type="molecule type" value="Genomic_DNA"/>
</dbReference>
<gene>
    <name evidence="3" type="ORF">O3H35_05775</name>
    <name evidence="2" type="ORF">O3H54_00680</name>
</gene>
<proteinExistence type="predicted"/>
<evidence type="ECO:0000313" key="2">
    <source>
        <dbReference type="EMBL" id="MCZ3364385.1"/>
    </source>
</evidence>
<keyword evidence="1" id="KW-0812">Transmembrane</keyword>
<comment type="caution">
    <text evidence="2">The sequence shown here is derived from an EMBL/GenBank/DDBJ whole genome shotgun (WGS) entry which is preliminary data.</text>
</comment>
<name>A0A9E4ZY16_9EURY</name>
<dbReference type="Proteomes" id="UP001074446">
    <property type="component" value="Unassembled WGS sequence"/>
</dbReference>
<feature type="transmembrane region" description="Helical" evidence="1">
    <location>
        <begin position="12"/>
        <end position="33"/>
    </location>
</feature>
<keyword evidence="1" id="KW-0472">Membrane</keyword>
<evidence type="ECO:0000313" key="3">
    <source>
        <dbReference type="EMBL" id="MCZ3372135.1"/>
    </source>
</evidence>
<dbReference type="EMBL" id="JAPVER010000018">
    <property type="protein sequence ID" value="MCZ3364385.1"/>
    <property type="molecule type" value="Genomic_DNA"/>
</dbReference>
<dbReference type="AlphaFoldDB" id="A0A9E4ZY16"/>
<evidence type="ECO:0000256" key="1">
    <source>
        <dbReference type="SAM" id="Phobius"/>
    </source>
</evidence>
<reference evidence="2" key="1">
    <citation type="submission" date="2022-12" db="EMBL/GenBank/DDBJ databases">
        <title>Reclassification of two methanogenic archaea species isolated from the Kolyma lowland permafrost.</title>
        <authorList>
            <person name="Trubitsyn V.E."/>
            <person name="Rivkina E.M."/>
            <person name="Shcherbakova V.A."/>
        </authorList>
    </citation>
    <scope>NUCLEOTIDE SEQUENCE</scope>
    <source>
        <strain evidence="2">M2</strain>
        <strain evidence="3">MK4</strain>
    </source>
</reference>
<accession>A0A9E4ZY16</accession>
<keyword evidence="4" id="KW-1185">Reference proteome</keyword>
<feature type="transmembrane region" description="Helical" evidence="1">
    <location>
        <begin position="45"/>
        <end position="65"/>
    </location>
</feature>
<evidence type="ECO:0000313" key="4">
    <source>
        <dbReference type="Proteomes" id="UP001068021"/>
    </source>
</evidence>
<organism evidence="2 4">
    <name type="scientific">Methanobacterium veterum</name>
    <dbReference type="NCBI Taxonomy" id="408577"/>
    <lineage>
        <taxon>Archaea</taxon>
        <taxon>Methanobacteriati</taxon>
        <taxon>Methanobacteriota</taxon>
        <taxon>Methanomada group</taxon>
        <taxon>Methanobacteria</taxon>
        <taxon>Methanobacteriales</taxon>
        <taxon>Methanobacteriaceae</taxon>
        <taxon>Methanobacterium</taxon>
    </lineage>
</organism>
<keyword evidence="1" id="KW-1133">Transmembrane helix</keyword>
<protein>
    <recommendedName>
        <fullName evidence="5">DUF4760 domain-containing protein</fullName>
    </recommendedName>
</protein>